<feature type="transmembrane region" description="Helical" evidence="1">
    <location>
        <begin position="249"/>
        <end position="279"/>
    </location>
</feature>
<feature type="transmembrane region" description="Helical" evidence="1">
    <location>
        <begin position="208"/>
        <end position="229"/>
    </location>
</feature>
<keyword evidence="1" id="KW-0472">Membrane</keyword>
<dbReference type="EMBL" id="JACCBB010000001">
    <property type="protein sequence ID" value="NYD23157.1"/>
    <property type="molecule type" value="Genomic_DNA"/>
</dbReference>
<feature type="transmembrane region" description="Helical" evidence="1">
    <location>
        <begin position="58"/>
        <end position="78"/>
    </location>
</feature>
<accession>A0A7Y9DM58</accession>
<dbReference type="AlphaFoldDB" id="A0A7Y9DM58"/>
<feature type="transmembrane region" description="Helical" evidence="1">
    <location>
        <begin position="133"/>
        <end position="156"/>
    </location>
</feature>
<keyword evidence="3" id="KW-1185">Reference proteome</keyword>
<evidence type="ECO:0000313" key="2">
    <source>
        <dbReference type="EMBL" id="NYD23157.1"/>
    </source>
</evidence>
<feature type="transmembrane region" description="Helical" evidence="1">
    <location>
        <begin position="291"/>
        <end position="311"/>
    </location>
</feature>
<keyword evidence="1" id="KW-0812">Transmembrane</keyword>
<feature type="transmembrane region" description="Helical" evidence="1">
    <location>
        <begin position="168"/>
        <end position="187"/>
    </location>
</feature>
<gene>
    <name evidence="2" type="ORF">BJ968_002697</name>
</gene>
<dbReference type="Pfam" id="PF06166">
    <property type="entry name" value="DUF979"/>
    <property type="match status" value="2"/>
</dbReference>
<sequence length="354" mass="36166">MIQVEWFYWLTGLFFVAVGVLVARDRTNPRRTSSGAFWALVGLCFPYSSFVVTGTAPAWVLGLGLVVIAAIAGTGRLARSGSAVAAGAAGDVDGLEADRGGEGAARAAAPLRAAGTAVLASREALAARFGNRLFVPVLIIPVVTALCATVGKDISVGGQPLLQSGNETVIGLAAAGIVAIPVGMWLFRQRTPALALTEGRRLTEDLGWALVLPQLLSVLGLVFATAGVGDAIGSTVSAVLPDGALLPAVVLYCVGMAVFTVIMGNAFAAFPVLTAAIGYPVLVQAMGGNPPAVFAIGMLSGYCGTLCTPMAANFNVVPVALLELKSNYAVIRAQIPTAVPLLVANVVLMYVLAF</sequence>
<keyword evidence="1" id="KW-1133">Transmembrane helix</keyword>
<evidence type="ECO:0000313" key="3">
    <source>
        <dbReference type="Proteomes" id="UP000521922"/>
    </source>
</evidence>
<dbReference type="Proteomes" id="UP000521922">
    <property type="component" value="Unassembled WGS sequence"/>
</dbReference>
<evidence type="ECO:0000256" key="1">
    <source>
        <dbReference type="SAM" id="Phobius"/>
    </source>
</evidence>
<feature type="transmembrane region" description="Helical" evidence="1">
    <location>
        <begin position="35"/>
        <end position="52"/>
    </location>
</feature>
<dbReference type="InterPro" id="IPR009323">
    <property type="entry name" value="DUF979"/>
</dbReference>
<proteinExistence type="predicted"/>
<protein>
    <submittedName>
        <fullName evidence="2">Putative membrane protein</fullName>
    </submittedName>
</protein>
<reference evidence="2 3" key="1">
    <citation type="submission" date="2020-07" db="EMBL/GenBank/DDBJ databases">
        <title>Sequencing the genomes of 1000 actinobacteria strains.</title>
        <authorList>
            <person name="Klenk H.-P."/>
        </authorList>
    </citation>
    <scope>NUCLEOTIDE SEQUENCE [LARGE SCALE GENOMIC DNA]</scope>
    <source>
        <strain evidence="2 3">DSM 7487</strain>
    </source>
</reference>
<comment type="caution">
    <text evidence="2">The sequence shown here is derived from an EMBL/GenBank/DDBJ whole genome shotgun (WGS) entry which is preliminary data.</text>
</comment>
<dbReference type="RefSeq" id="WP_179752683.1">
    <property type="nucleotide sequence ID" value="NZ_BAAAGN010000010.1"/>
</dbReference>
<feature type="transmembrane region" description="Helical" evidence="1">
    <location>
        <begin position="6"/>
        <end position="23"/>
    </location>
</feature>
<name>A0A7Y9DM58_9ACTN</name>
<feature type="transmembrane region" description="Helical" evidence="1">
    <location>
        <begin position="331"/>
        <end position="353"/>
    </location>
</feature>
<organism evidence="2 3">
    <name type="scientific">Kineococcus aurantiacus</name>
    <dbReference type="NCBI Taxonomy" id="37633"/>
    <lineage>
        <taxon>Bacteria</taxon>
        <taxon>Bacillati</taxon>
        <taxon>Actinomycetota</taxon>
        <taxon>Actinomycetes</taxon>
        <taxon>Kineosporiales</taxon>
        <taxon>Kineosporiaceae</taxon>
        <taxon>Kineococcus</taxon>
    </lineage>
</organism>